<sequence>MDGAACSAAWLQLCIEAGEEICCCFRELFEVEDRSRWESNLTPTKSTADALIAACPSPTPMRRHGTTRWLYVLPHAQRPSLQLPLAGVPSQWELQSRCLGWGQRAESPGCPYASELKGGHATANGSCVEPRHVWGKAPDPAPRLEHRSGESL</sequence>
<keyword evidence="3" id="KW-1185">Reference proteome</keyword>
<proteinExistence type="predicted"/>
<reference evidence="3" key="1">
    <citation type="journal article" date="2013" name="Nat. Genet.">
        <title>The draft genomes of soft-shell turtle and green sea turtle yield insights into the development and evolution of the turtle-specific body plan.</title>
        <authorList>
            <person name="Wang Z."/>
            <person name="Pascual-Anaya J."/>
            <person name="Zadissa A."/>
            <person name="Li W."/>
            <person name="Niimura Y."/>
            <person name="Huang Z."/>
            <person name="Li C."/>
            <person name="White S."/>
            <person name="Xiong Z."/>
            <person name="Fang D."/>
            <person name="Wang B."/>
            <person name="Ming Y."/>
            <person name="Chen Y."/>
            <person name="Zheng Y."/>
            <person name="Kuraku S."/>
            <person name="Pignatelli M."/>
            <person name="Herrero J."/>
            <person name="Beal K."/>
            <person name="Nozawa M."/>
            <person name="Li Q."/>
            <person name="Wang J."/>
            <person name="Zhang H."/>
            <person name="Yu L."/>
            <person name="Shigenobu S."/>
            <person name="Wang J."/>
            <person name="Liu J."/>
            <person name="Flicek P."/>
            <person name="Searle S."/>
            <person name="Wang J."/>
            <person name="Kuratani S."/>
            <person name="Yin Y."/>
            <person name="Aken B."/>
            <person name="Zhang G."/>
            <person name="Irie N."/>
        </authorList>
    </citation>
    <scope>NUCLEOTIDE SEQUENCE [LARGE SCALE GENOMIC DNA]</scope>
</reference>
<evidence type="ECO:0000256" key="1">
    <source>
        <dbReference type="SAM" id="MobiDB-lite"/>
    </source>
</evidence>
<accession>M7B8Y3</accession>
<gene>
    <name evidence="2" type="ORF">UY3_08438</name>
</gene>
<dbReference type="Proteomes" id="UP000031443">
    <property type="component" value="Unassembled WGS sequence"/>
</dbReference>
<dbReference type="EMBL" id="KB532356">
    <property type="protein sequence ID" value="EMP34406.1"/>
    <property type="molecule type" value="Genomic_DNA"/>
</dbReference>
<organism evidence="2 3">
    <name type="scientific">Chelonia mydas</name>
    <name type="common">Green sea-turtle</name>
    <name type="synonym">Chelonia agassizi</name>
    <dbReference type="NCBI Taxonomy" id="8469"/>
    <lineage>
        <taxon>Eukaryota</taxon>
        <taxon>Metazoa</taxon>
        <taxon>Chordata</taxon>
        <taxon>Craniata</taxon>
        <taxon>Vertebrata</taxon>
        <taxon>Euteleostomi</taxon>
        <taxon>Archelosauria</taxon>
        <taxon>Testudinata</taxon>
        <taxon>Testudines</taxon>
        <taxon>Cryptodira</taxon>
        <taxon>Durocryptodira</taxon>
        <taxon>Americhelydia</taxon>
        <taxon>Chelonioidea</taxon>
        <taxon>Cheloniidae</taxon>
        <taxon>Chelonia</taxon>
    </lineage>
</organism>
<evidence type="ECO:0000313" key="2">
    <source>
        <dbReference type="EMBL" id="EMP34406.1"/>
    </source>
</evidence>
<feature type="region of interest" description="Disordered" evidence="1">
    <location>
        <begin position="133"/>
        <end position="152"/>
    </location>
</feature>
<evidence type="ECO:0000313" key="3">
    <source>
        <dbReference type="Proteomes" id="UP000031443"/>
    </source>
</evidence>
<name>M7B8Y3_CHEMY</name>
<protein>
    <submittedName>
        <fullName evidence="2">Uncharacterized protein</fullName>
    </submittedName>
</protein>
<dbReference type="AlphaFoldDB" id="M7B8Y3"/>
<feature type="compositionally biased region" description="Basic and acidic residues" evidence="1">
    <location>
        <begin position="142"/>
        <end position="152"/>
    </location>
</feature>